<evidence type="ECO:0000313" key="3">
    <source>
        <dbReference type="Proteomes" id="UP001153269"/>
    </source>
</evidence>
<reference evidence="2" key="1">
    <citation type="submission" date="2020-03" db="EMBL/GenBank/DDBJ databases">
        <authorList>
            <person name="Weist P."/>
        </authorList>
    </citation>
    <scope>NUCLEOTIDE SEQUENCE</scope>
</reference>
<proteinExistence type="predicted"/>
<gene>
    <name evidence="2" type="ORF">PLEPLA_LOCUS24314</name>
</gene>
<feature type="region of interest" description="Disordered" evidence="1">
    <location>
        <begin position="100"/>
        <end position="136"/>
    </location>
</feature>
<dbReference type="Proteomes" id="UP001153269">
    <property type="component" value="Unassembled WGS sequence"/>
</dbReference>
<dbReference type="EMBL" id="CADEAL010001876">
    <property type="protein sequence ID" value="CAB1436280.1"/>
    <property type="molecule type" value="Genomic_DNA"/>
</dbReference>
<dbReference type="AlphaFoldDB" id="A0A9N7YSD3"/>
<keyword evidence="3" id="KW-1185">Reference proteome</keyword>
<sequence>NASKPHDCALQKREANLSMNHSIQRCNASPACETPVMRTESTGRCKTGTGFTEKYRNLLQLHATFRRKRRAGPMAAVSRVHTWIGLQLRREAEQLENHCARRNRVSADPRPLESGTRGGNQTRDFSEEQRGAASQP</sequence>
<evidence type="ECO:0000313" key="2">
    <source>
        <dbReference type="EMBL" id="CAB1436280.1"/>
    </source>
</evidence>
<accession>A0A9N7YSD3</accession>
<comment type="caution">
    <text evidence="2">The sequence shown here is derived from an EMBL/GenBank/DDBJ whole genome shotgun (WGS) entry which is preliminary data.</text>
</comment>
<protein>
    <submittedName>
        <fullName evidence="2">Uncharacterized protein</fullName>
    </submittedName>
</protein>
<name>A0A9N7YSD3_PLEPL</name>
<feature type="non-terminal residue" evidence="2">
    <location>
        <position position="136"/>
    </location>
</feature>
<organism evidence="2 3">
    <name type="scientific">Pleuronectes platessa</name>
    <name type="common">European plaice</name>
    <dbReference type="NCBI Taxonomy" id="8262"/>
    <lineage>
        <taxon>Eukaryota</taxon>
        <taxon>Metazoa</taxon>
        <taxon>Chordata</taxon>
        <taxon>Craniata</taxon>
        <taxon>Vertebrata</taxon>
        <taxon>Euteleostomi</taxon>
        <taxon>Actinopterygii</taxon>
        <taxon>Neopterygii</taxon>
        <taxon>Teleostei</taxon>
        <taxon>Neoteleostei</taxon>
        <taxon>Acanthomorphata</taxon>
        <taxon>Carangaria</taxon>
        <taxon>Pleuronectiformes</taxon>
        <taxon>Pleuronectoidei</taxon>
        <taxon>Pleuronectidae</taxon>
        <taxon>Pleuronectes</taxon>
    </lineage>
</organism>
<evidence type="ECO:0000256" key="1">
    <source>
        <dbReference type="SAM" id="MobiDB-lite"/>
    </source>
</evidence>
<feature type="compositionally biased region" description="Basic and acidic residues" evidence="1">
    <location>
        <begin position="100"/>
        <end position="111"/>
    </location>
</feature>